<sequence length="102" mass="11583">MDFDSQCGKVLFFGFFLSNLLFQLLDLRLPFVDVVLTNHDLVKSIRGSSFDPCDFCIAMGCLVEMVLLCRKLRVQKLISSGQELRLIDILLQIDGRIALKQS</sequence>
<reference evidence="2 3" key="1">
    <citation type="journal article" date="2014" name="Am. J. Bot.">
        <title>Genome assembly and annotation for red clover (Trifolium pratense; Fabaceae).</title>
        <authorList>
            <person name="Istvanek J."/>
            <person name="Jaros M."/>
            <person name="Krenek A."/>
            <person name="Repkova J."/>
        </authorList>
    </citation>
    <scope>NUCLEOTIDE SEQUENCE [LARGE SCALE GENOMIC DNA]</scope>
    <source>
        <strain evidence="3">cv. Tatra</strain>
        <tissue evidence="2">Young leaves</tissue>
    </source>
</reference>
<proteinExistence type="predicted"/>
<keyword evidence="1" id="KW-0472">Membrane</keyword>
<dbReference type="EMBL" id="ASHM01129081">
    <property type="protein sequence ID" value="PNX58761.1"/>
    <property type="molecule type" value="Genomic_DNA"/>
</dbReference>
<evidence type="ECO:0000313" key="3">
    <source>
        <dbReference type="Proteomes" id="UP000236291"/>
    </source>
</evidence>
<keyword evidence="1" id="KW-0812">Transmembrane</keyword>
<gene>
    <name evidence="2" type="ORF">L195_g059350</name>
</gene>
<dbReference type="Proteomes" id="UP000236291">
    <property type="component" value="Unassembled WGS sequence"/>
</dbReference>
<feature type="transmembrane region" description="Helical" evidence="1">
    <location>
        <begin position="7"/>
        <end position="25"/>
    </location>
</feature>
<name>A0A2K3JXH8_TRIPR</name>
<keyword evidence="1" id="KW-1133">Transmembrane helix</keyword>
<comment type="caution">
    <text evidence="2">The sequence shown here is derived from an EMBL/GenBank/DDBJ whole genome shotgun (WGS) entry which is preliminary data.</text>
</comment>
<accession>A0A2K3JXH8</accession>
<evidence type="ECO:0000313" key="2">
    <source>
        <dbReference type="EMBL" id="PNX58761.1"/>
    </source>
</evidence>
<organism evidence="2 3">
    <name type="scientific">Trifolium pratense</name>
    <name type="common">Red clover</name>
    <dbReference type="NCBI Taxonomy" id="57577"/>
    <lineage>
        <taxon>Eukaryota</taxon>
        <taxon>Viridiplantae</taxon>
        <taxon>Streptophyta</taxon>
        <taxon>Embryophyta</taxon>
        <taxon>Tracheophyta</taxon>
        <taxon>Spermatophyta</taxon>
        <taxon>Magnoliopsida</taxon>
        <taxon>eudicotyledons</taxon>
        <taxon>Gunneridae</taxon>
        <taxon>Pentapetalae</taxon>
        <taxon>rosids</taxon>
        <taxon>fabids</taxon>
        <taxon>Fabales</taxon>
        <taxon>Fabaceae</taxon>
        <taxon>Papilionoideae</taxon>
        <taxon>50 kb inversion clade</taxon>
        <taxon>NPAAA clade</taxon>
        <taxon>Hologalegina</taxon>
        <taxon>IRL clade</taxon>
        <taxon>Trifolieae</taxon>
        <taxon>Trifolium</taxon>
    </lineage>
</organism>
<protein>
    <submittedName>
        <fullName evidence="2">Uncharacterized protein</fullName>
    </submittedName>
</protein>
<reference evidence="2 3" key="2">
    <citation type="journal article" date="2017" name="Front. Plant Sci.">
        <title>Gene Classification and Mining of Molecular Markers Useful in Red Clover (Trifolium pratense) Breeding.</title>
        <authorList>
            <person name="Istvanek J."/>
            <person name="Dluhosova J."/>
            <person name="Dluhos P."/>
            <person name="Patkova L."/>
            <person name="Nedelnik J."/>
            <person name="Repkova J."/>
        </authorList>
    </citation>
    <scope>NUCLEOTIDE SEQUENCE [LARGE SCALE GENOMIC DNA]</scope>
    <source>
        <strain evidence="3">cv. Tatra</strain>
        <tissue evidence="2">Young leaves</tissue>
    </source>
</reference>
<evidence type="ECO:0000256" key="1">
    <source>
        <dbReference type="SAM" id="Phobius"/>
    </source>
</evidence>
<dbReference type="AlphaFoldDB" id="A0A2K3JXH8"/>